<gene>
    <name evidence="2" type="ORF">C2G38_2048862</name>
</gene>
<sequence length="364" mass="41427">MAENVEFKAKYDEAKDEITKLRAELRNRIEELEKARIDTAVENTRRNVENVRRDAVNAELKARVAKLEEGKELVMKLGRESGRRSLRKWKLFHHKQVSVDKRVHRKENQKKQREKFIQEVSEGAVTKVTPDNSIPLVSSQKESDSSTNCSNIIDESGSNSLDVCLEKTVEMGTPAFSLLYEKLCDAVILADRATQEIIFCYCQFGKALIQRRGEIASEKQVDLESNTVSRILNTDVKAQLPAGTSDALLRKRIEQAKKLYTLFNAIGMDKIKRIHSFSADSISKMTYEDIQYIIDNMSFDYSIHIETQLCEPSSQSDNKNSYLSHITHITSSNAPTESQVPNESAMKKLDTKVEVVLPIIIQLR</sequence>
<dbReference type="EMBL" id="QKWP01002293">
    <property type="protein sequence ID" value="RIB03926.1"/>
    <property type="molecule type" value="Genomic_DNA"/>
</dbReference>
<proteinExistence type="predicted"/>
<evidence type="ECO:0000313" key="2">
    <source>
        <dbReference type="EMBL" id="RIB03926.1"/>
    </source>
</evidence>
<reference evidence="2 3" key="1">
    <citation type="submission" date="2018-06" db="EMBL/GenBank/DDBJ databases">
        <title>Comparative genomics reveals the genomic features of Rhizophagus irregularis, R. cerebriforme, R. diaphanum and Gigaspora rosea, and their symbiotic lifestyle signature.</title>
        <authorList>
            <person name="Morin E."/>
            <person name="San Clemente H."/>
            <person name="Chen E.C.H."/>
            <person name="De La Providencia I."/>
            <person name="Hainaut M."/>
            <person name="Kuo A."/>
            <person name="Kohler A."/>
            <person name="Murat C."/>
            <person name="Tang N."/>
            <person name="Roy S."/>
            <person name="Loubradou J."/>
            <person name="Henrissat B."/>
            <person name="Grigoriev I.V."/>
            <person name="Corradi N."/>
            <person name="Roux C."/>
            <person name="Martin F.M."/>
        </authorList>
    </citation>
    <scope>NUCLEOTIDE SEQUENCE [LARGE SCALE GENOMIC DNA]</scope>
    <source>
        <strain evidence="2 3">DAOM 194757</strain>
    </source>
</reference>
<accession>A0A397U9Z3</accession>
<organism evidence="2 3">
    <name type="scientific">Gigaspora rosea</name>
    <dbReference type="NCBI Taxonomy" id="44941"/>
    <lineage>
        <taxon>Eukaryota</taxon>
        <taxon>Fungi</taxon>
        <taxon>Fungi incertae sedis</taxon>
        <taxon>Mucoromycota</taxon>
        <taxon>Glomeromycotina</taxon>
        <taxon>Glomeromycetes</taxon>
        <taxon>Diversisporales</taxon>
        <taxon>Gigasporaceae</taxon>
        <taxon>Gigaspora</taxon>
    </lineage>
</organism>
<protein>
    <submittedName>
        <fullName evidence="2">Uncharacterized protein</fullName>
    </submittedName>
</protein>
<evidence type="ECO:0000256" key="1">
    <source>
        <dbReference type="SAM" id="Coils"/>
    </source>
</evidence>
<dbReference type="AlphaFoldDB" id="A0A397U9Z3"/>
<dbReference type="OrthoDB" id="2407739at2759"/>
<dbReference type="Proteomes" id="UP000266673">
    <property type="component" value="Unassembled WGS sequence"/>
</dbReference>
<keyword evidence="1" id="KW-0175">Coiled coil</keyword>
<name>A0A397U9Z3_9GLOM</name>
<feature type="coiled-coil region" evidence="1">
    <location>
        <begin position="4"/>
        <end position="68"/>
    </location>
</feature>
<keyword evidence="3" id="KW-1185">Reference proteome</keyword>
<comment type="caution">
    <text evidence="2">The sequence shown here is derived from an EMBL/GenBank/DDBJ whole genome shotgun (WGS) entry which is preliminary data.</text>
</comment>
<evidence type="ECO:0000313" key="3">
    <source>
        <dbReference type="Proteomes" id="UP000266673"/>
    </source>
</evidence>